<name>A0ABY4I120_CHIFI</name>
<evidence type="ECO:0000256" key="3">
    <source>
        <dbReference type="ARBA" id="ARBA00022989"/>
    </source>
</evidence>
<feature type="transmembrane region" description="Helical" evidence="5">
    <location>
        <begin position="7"/>
        <end position="27"/>
    </location>
</feature>
<sequence>MIPKWKNIAGWIFRILAAVIMLQTLFFKFTAAPESVYIFSKLGMEPWGRIGIGILELIASILLLIPYTVAYGAVLGLGLMSGALFFHLTRLGIVVQDDSGQLFIYALMVFISCLVAAIIYSAQILRLFPFTKDKLL</sequence>
<dbReference type="RefSeq" id="WP_247810850.1">
    <property type="nucleotide sequence ID" value="NZ_CP095855.1"/>
</dbReference>
<evidence type="ECO:0000256" key="1">
    <source>
        <dbReference type="ARBA" id="ARBA00004141"/>
    </source>
</evidence>
<feature type="transmembrane region" description="Helical" evidence="5">
    <location>
        <begin position="74"/>
        <end position="96"/>
    </location>
</feature>
<evidence type="ECO:0000313" key="6">
    <source>
        <dbReference type="EMBL" id="UPK68456.1"/>
    </source>
</evidence>
<reference evidence="6 7" key="1">
    <citation type="submission" date="2022-04" db="EMBL/GenBank/DDBJ databases">
        <title>The arsenic-methylating capacity of Chitinophaga filiformis YT5 during chitin decomposition.</title>
        <authorList>
            <person name="Chen G."/>
            <person name="Liang Y."/>
        </authorList>
    </citation>
    <scope>NUCLEOTIDE SEQUENCE [LARGE SCALE GENOMIC DNA]</scope>
    <source>
        <strain evidence="6 7">YT5</strain>
    </source>
</reference>
<evidence type="ECO:0000256" key="5">
    <source>
        <dbReference type="SAM" id="Phobius"/>
    </source>
</evidence>
<gene>
    <name evidence="6" type="ORF">MYF79_26225</name>
</gene>
<evidence type="ECO:0000256" key="2">
    <source>
        <dbReference type="ARBA" id="ARBA00022692"/>
    </source>
</evidence>
<comment type="subcellular location">
    <subcellularLocation>
        <location evidence="1">Membrane</location>
        <topology evidence="1">Multi-pass membrane protein</topology>
    </subcellularLocation>
</comment>
<dbReference type="Proteomes" id="UP000830198">
    <property type="component" value="Chromosome"/>
</dbReference>
<proteinExistence type="predicted"/>
<dbReference type="EMBL" id="CP095855">
    <property type="protein sequence ID" value="UPK68456.1"/>
    <property type="molecule type" value="Genomic_DNA"/>
</dbReference>
<evidence type="ECO:0000256" key="4">
    <source>
        <dbReference type="ARBA" id="ARBA00023136"/>
    </source>
</evidence>
<keyword evidence="7" id="KW-1185">Reference proteome</keyword>
<keyword evidence="2 5" id="KW-0812">Transmembrane</keyword>
<accession>A0ABY4I120</accession>
<dbReference type="Pfam" id="PF13564">
    <property type="entry name" value="DoxX_2"/>
    <property type="match status" value="1"/>
</dbReference>
<evidence type="ECO:0000313" key="7">
    <source>
        <dbReference type="Proteomes" id="UP000830198"/>
    </source>
</evidence>
<dbReference type="InterPro" id="IPR032808">
    <property type="entry name" value="DoxX"/>
</dbReference>
<protein>
    <submittedName>
        <fullName evidence="6">DoxX family protein</fullName>
    </submittedName>
</protein>
<keyword evidence="3 5" id="KW-1133">Transmembrane helix</keyword>
<keyword evidence="4 5" id="KW-0472">Membrane</keyword>
<organism evidence="6 7">
    <name type="scientific">Chitinophaga filiformis</name>
    <name type="common">Myxococcus filiformis</name>
    <name type="synonym">Flexibacter filiformis</name>
    <dbReference type="NCBI Taxonomy" id="104663"/>
    <lineage>
        <taxon>Bacteria</taxon>
        <taxon>Pseudomonadati</taxon>
        <taxon>Bacteroidota</taxon>
        <taxon>Chitinophagia</taxon>
        <taxon>Chitinophagales</taxon>
        <taxon>Chitinophagaceae</taxon>
        <taxon>Chitinophaga</taxon>
    </lineage>
</organism>
<feature type="transmembrane region" description="Helical" evidence="5">
    <location>
        <begin position="102"/>
        <end position="122"/>
    </location>
</feature>
<feature type="transmembrane region" description="Helical" evidence="5">
    <location>
        <begin position="47"/>
        <end position="67"/>
    </location>
</feature>